<organism evidence="2 3">
    <name type="scientific">Seminavis robusta</name>
    <dbReference type="NCBI Taxonomy" id="568900"/>
    <lineage>
        <taxon>Eukaryota</taxon>
        <taxon>Sar</taxon>
        <taxon>Stramenopiles</taxon>
        <taxon>Ochrophyta</taxon>
        <taxon>Bacillariophyta</taxon>
        <taxon>Bacillariophyceae</taxon>
        <taxon>Bacillariophycidae</taxon>
        <taxon>Naviculales</taxon>
        <taxon>Naviculaceae</taxon>
        <taxon>Seminavis</taxon>
    </lineage>
</organism>
<gene>
    <name evidence="2" type="ORF">SEMRO_923_G220680.1</name>
</gene>
<protein>
    <submittedName>
        <fullName evidence="2">Uncharacterized protein</fullName>
    </submittedName>
</protein>
<feature type="compositionally biased region" description="Low complexity" evidence="1">
    <location>
        <begin position="14"/>
        <end position="33"/>
    </location>
</feature>
<proteinExistence type="predicted"/>
<comment type="caution">
    <text evidence="2">The sequence shown here is derived from an EMBL/GenBank/DDBJ whole genome shotgun (WGS) entry which is preliminary data.</text>
</comment>
<keyword evidence="3" id="KW-1185">Reference proteome</keyword>
<sequence>MTAVFDPQSNNDMTTHSNGSNSSMSATSTLTSSDGHSSTGIRRDTESGHRVGHLLGLLGYTQVKQGQVRMRVDKLYQSVATFLAWKHFNERDGKVLPWLPQALEKCDFHWTYQARDTMLNPKKAVIVLKWGIE</sequence>
<feature type="region of interest" description="Disordered" evidence="1">
    <location>
        <begin position="1"/>
        <end position="47"/>
    </location>
</feature>
<dbReference type="AlphaFoldDB" id="A0A9N8EGS8"/>
<dbReference type="Proteomes" id="UP001153069">
    <property type="component" value="Unassembled WGS sequence"/>
</dbReference>
<accession>A0A9N8EGS8</accession>
<evidence type="ECO:0000256" key="1">
    <source>
        <dbReference type="SAM" id="MobiDB-lite"/>
    </source>
</evidence>
<reference evidence="2" key="1">
    <citation type="submission" date="2020-06" db="EMBL/GenBank/DDBJ databases">
        <authorList>
            <consortium name="Plant Systems Biology data submission"/>
        </authorList>
    </citation>
    <scope>NUCLEOTIDE SEQUENCE</scope>
    <source>
        <strain evidence="2">D6</strain>
    </source>
</reference>
<evidence type="ECO:0000313" key="2">
    <source>
        <dbReference type="EMBL" id="CAB9518314.1"/>
    </source>
</evidence>
<name>A0A9N8EGS8_9STRA</name>
<dbReference type="EMBL" id="CAICTM010000921">
    <property type="protein sequence ID" value="CAB9518314.1"/>
    <property type="molecule type" value="Genomic_DNA"/>
</dbReference>
<evidence type="ECO:0000313" key="3">
    <source>
        <dbReference type="Proteomes" id="UP001153069"/>
    </source>
</evidence>